<comment type="caution">
    <text evidence="3">The sequence shown here is derived from an EMBL/GenBank/DDBJ whole genome shotgun (WGS) entry which is preliminary data.</text>
</comment>
<keyword evidence="4" id="KW-1185">Reference proteome</keyword>
<dbReference type="Proteomes" id="UP001498476">
    <property type="component" value="Unassembled WGS sequence"/>
</dbReference>
<feature type="domain" description="Zn(2)-C6 fungal-type" evidence="2">
    <location>
        <begin position="10"/>
        <end position="39"/>
    </location>
</feature>
<dbReference type="EMBL" id="JAZAVJ010000044">
    <property type="protein sequence ID" value="KAK7418737.1"/>
    <property type="molecule type" value="Genomic_DNA"/>
</dbReference>
<dbReference type="PROSITE" id="PS50048">
    <property type="entry name" value="ZN2_CY6_FUNGAL_2"/>
    <property type="match status" value="1"/>
</dbReference>
<dbReference type="SMART" id="SM00066">
    <property type="entry name" value="GAL4"/>
    <property type="match status" value="1"/>
</dbReference>
<dbReference type="PANTHER" id="PTHR38791">
    <property type="entry name" value="ZN(II)2CYS6 TRANSCRIPTION FACTOR (EUROFUNG)-RELATED-RELATED"/>
    <property type="match status" value="1"/>
</dbReference>
<protein>
    <recommendedName>
        <fullName evidence="2">Zn(2)-C6 fungal-type domain-containing protein</fullName>
    </recommendedName>
</protein>
<evidence type="ECO:0000259" key="2">
    <source>
        <dbReference type="PROSITE" id="PS50048"/>
    </source>
</evidence>
<evidence type="ECO:0000313" key="3">
    <source>
        <dbReference type="EMBL" id="KAK7418737.1"/>
    </source>
</evidence>
<reference evidence="3 4" key="1">
    <citation type="journal article" date="2025" name="Microbiol. Resour. Announc.">
        <title>Draft genome sequences for Neonectria magnoliae and Neonectria punicea, canker pathogens of Liriodendron tulipifera and Acer saccharum in West Virginia.</title>
        <authorList>
            <person name="Petronek H.M."/>
            <person name="Kasson M.T."/>
            <person name="Metheny A.M."/>
            <person name="Stauder C.M."/>
            <person name="Lovett B."/>
            <person name="Lynch S.C."/>
            <person name="Garnas J.R."/>
            <person name="Kasson L.R."/>
            <person name="Stajich J.E."/>
        </authorList>
    </citation>
    <scope>NUCLEOTIDE SEQUENCE [LARGE SCALE GENOMIC DNA]</scope>
    <source>
        <strain evidence="3 4">NRRL 64653</strain>
    </source>
</reference>
<accession>A0ABR1HC52</accession>
<dbReference type="Gene3D" id="4.10.240.10">
    <property type="entry name" value="Zn(2)-C6 fungal-type DNA-binding domain"/>
    <property type="match status" value="1"/>
</dbReference>
<evidence type="ECO:0000313" key="4">
    <source>
        <dbReference type="Proteomes" id="UP001498476"/>
    </source>
</evidence>
<dbReference type="SUPFAM" id="SSF57701">
    <property type="entry name" value="Zn2/Cys6 DNA-binding domain"/>
    <property type="match status" value="1"/>
</dbReference>
<sequence>MVFSGRPSTACHACREKRLKCDRAKPGCTQCFRKQISCVGYRNPSELRLRDETTVVAHKVQKAKTKKLVALPSTVVSTGSNAPEDCEYHDQVDQTTHLPLGILPEPLEIPAITYFMTSFIIASPFETYLPDLYTSDPLAKDAVSSVVRAVSFATFALRVRDASYMKTARSHYALALAQTNASLACPTEAILDRTLAAVLLLGLFEAIIFQGTQSPESWTAHTLDGTASLRARATTSPSPELIYEAVHLDKVINALTDDLEEEMRYTVRPSQETLPWAYQRIAYSYPSHRVAKFWSAVRMIRMFLNELIWRGISLGFDNPHREDKPDNAPCGPHCKCRHLERLQQIAAENMAEVATGVLASVPDFLEPNKGRARFCPSARTLIWPLSILLTSKLYSPSARKYAAVFLQELARDLNMPQAANSVRMLGEPKVPKDW</sequence>
<proteinExistence type="predicted"/>
<keyword evidence="1" id="KW-0539">Nucleus</keyword>
<dbReference type="Pfam" id="PF00172">
    <property type="entry name" value="Zn_clus"/>
    <property type="match status" value="1"/>
</dbReference>
<name>A0ABR1HC52_9HYPO</name>
<evidence type="ECO:0000256" key="1">
    <source>
        <dbReference type="ARBA" id="ARBA00023242"/>
    </source>
</evidence>
<gene>
    <name evidence="3" type="ORF">QQX98_003755</name>
</gene>
<organism evidence="3 4">
    <name type="scientific">Neonectria punicea</name>
    <dbReference type="NCBI Taxonomy" id="979145"/>
    <lineage>
        <taxon>Eukaryota</taxon>
        <taxon>Fungi</taxon>
        <taxon>Dikarya</taxon>
        <taxon>Ascomycota</taxon>
        <taxon>Pezizomycotina</taxon>
        <taxon>Sordariomycetes</taxon>
        <taxon>Hypocreomycetidae</taxon>
        <taxon>Hypocreales</taxon>
        <taxon>Nectriaceae</taxon>
        <taxon>Neonectria</taxon>
    </lineage>
</organism>
<dbReference type="InterPro" id="IPR036864">
    <property type="entry name" value="Zn2-C6_fun-type_DNA-bd_sf"/>
</dbReference>
<dbReference type="InterPro" id="IPR001138">
    <property type="entry name" value="Zn2Cys6_DnaBD"/>
</dbReference>
<dbReference type="PROSITE" id="PS00463">
    <property type="entry name" value="ZN2_CY6_FUNGAL_1"/>
    <property type="match status" value="1"/>
</dbReference>
<dbReference type="InterPro" id="IPR053175">
    <property type="entry name" value="DHMBA_Reg_Transcription_Factor"/>
</dbReference>
<dbReference type="CDD" id="cd00067">
    <property type="entry name" value="GAL4"/>
    <property type="match status" value="1"/>
</dbReference>